<evidence type="ECO:0000313" key="7">
    <source>
        <dbReference type="Proteomes" id="UP000278222"/>
    </source>
</evidence>
<evidence type="ECO:0000259" key="4">
    <source>
        <dbReference type="PROSITE" id="PS51077"/>
    </source>
</evidence>
<dbReference type="EMBL" id="RJKX01000018">
    <property type="protein sequence ID" value="ROP81204.1"/>
    <property type="molecule type" value="Genomic_DNA"/>
</dbReference>
<dbReference type="SMART" id="SM00346">
    <property type="entry name" value="HTH_ICLR"/>
    <property type="match status" value="1"/>
</dbReference>
<feature type="domain" description="HTH iclR-type" evidence="4">
    <location>
        <begin position="28"/>
        <end position="90"/>
    </location>
</feature>
<dbReference type="AlphaFoldDB" id="A0A3N1KLD6"/>
<dbReference type="Pfam" id="PF01614">
    <property type="entry name" value="IclR_C"/>
    <property type="match status" value="1"/>
</dbReference>
<dbReference type="InterPro" id="IPR050707">
    <property type="entry name" value="HTH_MetabolicPath_Reg"/>
</dbReference>
<evidence type="ECO:0000256" key="2">
    <source>
        <dbReference type="ARBA" id="ARBA00023125"/>
    </source>
</evidence>
<name>A0A3N1KLD6_9PROT</name>
<gene>
    <name evidence="6" type="ORF">EDC65_5060</name>
</gene>
<keyword evidence="3" id="KW-0804">Transcription</keyword>
<dbReference type="OrthoDB" id="1634354at2"/>
<dbReference type="PANTHER" id="PTHR30136">
    <property type="entry name" value="HELIX-TURN-HELIX TRANSCRIPTIONAL REGULATOR, ICLR FAMILY"/>
    <property type="match status" value="1"/>
</dbReference>
<dbReference type="GO" id="GO:0045892">
    <property type="term" value="P:negative regulation of DNA-templated transcription"/>
    <property type="evidence" value="ECO:0007669"/>
    <property type="project" value="TreeGrafter"/>
</dbReference>
<reference evidence="6 7" key="1">
    <citation type="submission" date="2018-11" db="EMBL/GenBank/DDBJ databases">
        <title>Genomic Encyclopedia of Type Strains, Phase IV (KMG-IV): sequencing the most valuable type-strain genomes for metagenomic binning, comparative biology and taxonomic classification.</title>
        <authorList>
            <person name="Goeker M."/>
        </authorList>
    </citation>
    <scope>NUCLEOTIDE SEQUENCE [LARGE SCALE GENOMIC DNA]</scope>
    <source>
        <strain evidence="6 7">DSM 5900</strain>
    </source>
</reference>
<dbReference type="InterPro" id="IPR029016">
    <property type="entry name" value="GAF-like_dom_sf"/>
</dbReference>
<dbReference type="SUPFAM" id="SSF55781">
    <property type="entry name" value="GAF domain-like"/>
    <property type="match status" value="1"/>
</dbReference>
<dbReference type="InterPro" id="IPR005471">
    <property type="entry name" value="Tscrpt_reg_IclR_N"/>
</dbReference>
<organism evidence="6 7">
    <name type="scientific">Stella humosa</name>
    <dbReference type="NCBI Taxonomy" id="94"/>
    <lineage>
        <taxon>Bacteria</taxon>
        <taxon>Pseudomonadati</taxon>
        <taxon>Pseudomonadota</taxon>
        <taxon>Alphaproteobacteria</taxon>
        <taxon>Rhodospirillales</taxon>
        <taxon>Stellaceae</taxon>
        <taxon>Stella</taxon>
    </lineage>
</organism>
<proteinExistence type="predicted"/>
<dbReference type="PROSITE" id="PS51077">
    <property type="entry name" value="HTH_ICLR"/>
    <property type="match status" value="1"/>
</dbReference>
<dbReference type="Gene3D" id="1.10.10.10">
    <property type="entry name" value="Winged helix-like DNA-binding domain superfamily/Winged helix DNA-binding domain"/>
    <property type="match status" value="1"/>
</dbReference>
<keyword evidence="1" id="KW-0805">Transcription regulation</keyword>
<dbReference type="Gene3D" id="3.30.450.40">
    <property type="match status" value="1"/>
</dbReference>
<dbReference type="InterPro" id="IPR036390">
    <property type="entry name" value="WH_DNA-bd_sf"/>
</dbReference>
<comment type="caution">
    <text evidence="6">The sequence shown here is derived from an EMBL/GenBank/DDBJ whole genome shotgun (WGS) entry which is preliminary data.</text>
</comment>
<keyword evidence="7" id="KW-1185">Reference proteome</keyword>
<dbReference type="RefSeq" id="WP_123694899.1">
    <property type="nucleotide sequence ID" value="NZ_AP019700.1"/>
</dbReference>
<dbReference type="Proteomes" id="UP000278222">
    <property type="component" value="Unassembled WGS sequence"/>
</dbReference>
<dbReference type="Pfam" id="PF09339">
    <property type="entry name" value="HTH_IclR"/>
    <property type="match status" value="1"/>
</dbReference>
<dbReference type="GO" id="GO:0003700">
    <property type="term" value="F:DNA-binding transcription factor activity"/>
    <property type="evidence" value="ECO:0007669"/>
    <property type="project" value="TreeGrafter"/>
</dbReference>
<evidence type="ECO:0000313" key="6">
    <source>
        <dbReference type="EMBL" id="ROP81204.1"/>
    </source>
</evidence>
<feature type="domain" description="IclR-ED" evidence="5">
    <location>
        <begin position="91"/>
        <end position="271"/>
    </location>
</feature>
<dbReference type="InterPro" id="IPR014757">
    <property type="entry name" value="Tscrpt_reg_IclR_C"/>
</dbReference>
<evidence type="ECO:0000259" key="5">
    <source>
        <dbReference type="PROSITE" id="PS51078"/>
    </source>
</evidence>
<accession>A0A3N1KLD6</accession>
<dbReference type="GO" id="GO:0003677">
    <property type="term" value="F:DNA binding"/>
    <property type="evidence" value="ECO:0007669"/>
    <property type="project" value="UniProtKB-KW"/>
</dbReference>
<dbReference type="InterPro" id="IPR036388">
    <property type="entry name" value="WH-like_DNA-bd_sf"/>
</dbReference>
<sequence length="274" mass="30364">MRPRSPAPDSTPGVETVVDAAPMRPSVVKSAARVLEIIEFFDEVRREAQVGEIANRLGYPQSSTSVLLKTLVKLGYLDYDGATRNFLPTARVALLGSWLDQGPIREGSLIRMIEELSRTTADTVILAARNGIYSQYIHVVQARTTMRFHVPQGSRRLVVWSATGYALLERAEDDLVGALVRRTNSEVAPQPLIDRRQVLENVRQVRQHGYFFSRGLVTPGAGSIAVPLPLGIERRDRPLTIAVSGLLDDFTRREGQIVAAIRDAVQRFIGLEKP</sequence>
<dbReference type="PROSITE" id="PS51078">
    <property type="entry name" value="ICLR_ED"/>
    <property type="match status" value="1"/>
</dbReference>
<protein>
    <submittedName>
        <fullName evidence="6">IclR family transcriptional regulator</fullName>
    </submittedName>
</protein>
<keyword evidence="2" id="KW-0238">DNA-binding</keyword>
<evidence type="ECO:0000256" key="3">
    <source>
        <dbReference type="ARBA" id="ARBA00023163"/>
    </source>
</evidence>
<dbReference type="SUPFAM" id="SSF46785">
    <property type="entry name" value="Winged helix' DNA-binding domain"/>
    <property type="match status" value="1"/>
</dbReference>
<evidence type="ECO:0000256" key="1">
    <source>
        <dbReference type="ARBA" id="ARBA00023015"/>
    </source>
</evidence>
<dbReference type="PANTHER" id="PTHR30136:SF35">
    <property type="entry name" value="HTH-TYPE TRANSCRIPTIONAL REGULATOR RV1719"/>
    <property type="match status" value="1"/>
</dbReference>